<dbReference type="InterPro" id="IPR008978">
    <property type="entry name" value="HSP20-like_chaperone"/>
</dbReference>
<gene>
    <name evidence="1" type="ORF">TSOC_001052</name>
</gene>
<dbReference type="Proteomes" id="UP000236333">
    <property type="component" value="Unassembled WGS sequence"/>
</dbReference>
<evidence type="ECO:0008006" key="3">
    <source>
        <dbReference type="Google" id="ProtNLM"/>
    </source>
</evidence>
<accession>A0A2J8AHP5</accession>
<name>A0A2J8AHP5_9CHLO</name>
<reference evidence="1 2" key="1">
    <citation type="journal article" date="2017" name="Mol. Biol. Evol.">
        <title>The 4-celled Tetrabaena socialis nuclear genome reveals the essential components for genetic control of cell number at the origin of multicellularity in the volvocine lineage.</title>
        <authorList>
            <person name="Featherston J."/>
            <person name="Arakaki Y."/>
            <person name="Hanschen E.R."/>
            <person name="Ferris P.J."/>
            <person name="Michod R.E."/>
            <person name="Olson B.J.S.C."/>
            <person name="Nozaki H."/>
            <person name="Durand P.M."/>
        </authorList>
    </citation>
    <scope>NUCLEOTIDE SEQUENCE [LARGE SCALE GENOMIC DNA]</scope>
    <source>
        <strain evidence="1 2">NIES-571</strain>
    </source>
</reference>
<evidence type="ECO:0000313" key="2">
    <source>
        <dbReference type="Proteomes" id="UP000236333"/>
    </source>
</evidence>
<dbReference type="OrthoDB" id="416217at2759"/>
<sequence>MASRFEDEQPAVRECANCGAADELLRCSRCRSEWFCSLACHKFCRRNEFADVLEEGDPRFAGWLRQHGKQAIIGDAEVDRLERAGRAVMGPGREALLSSVGIVTPIMPVSQTIIRKKPTETSPPPHQARLMSRQDLAWSAITIEPGMGMECARPGSLSVASGAGEQPIAAGELYGSIKAELSTWFVDDGLLHVELLKCCRRGHYAPGATNADTWWPSVWRRCPPGEAMQRPHPPTRYYWWGRAEYEECDLPPEQPTRPLARRPVARLEGAAQPLLDISASGP</sequence>
<comment type="caution">
    <text evidence="1">The sequence shown here is derived from an EMBL/GenBank/DDBJ whole genome shotgun (WGS) entry which is preliminary data.</text>
</comment>
<evidence type="ECO:0000313" key="1">
    <source>
        <dbReference type="EMBL" id="PNH12039.1"/>
    </source>
</evidence>
<keyword evidence="2" id="KW-1185">Reference proteome</keyword>
<dbReference type="Gene3D" id="2.60.40.790">
    <property type="match status" value="1"/>
</dbReference>
<dbReference type="AlphaFoldDB" id="A0A2J8AHP5"/>
<proteinExistence type="predicted"/>
<dbReference type="EMBL" id="PGGS01000016">
    <property type="protein sequence ID" value="PNH12039.1"/>
    <property type="molecule type" value="Genomic_DNA"/>
</dbReference>
<dbReference type="SUPFAM" id="SSF49764">
    <property type="entry name" value="HSP20-like chaperones"/>
    <property type="match status" value="1"/>
</dbReference>
<dbReference type="SUPFAM" id="SSF144232">
    <property type="entry name" value="HIT/MYND zinc finger-like"/>
    <property type="match status" value="1"/>
</dbReference>
<protein>
    <recommendedName>
        <fullName evidence="3">MYND-type domain-containing protein</fullName>
    </recommendedName>
</protein>
<dbReference type="Gene3D" id="6.10.140.2220">
    <property type="match status" value="1"/>
</dbReference>
<organism evidence="1 2">
    <name type="scientific">Tetrabaena socialis</name>
    <dbReference type="NCBI Taxonomy" id="47790"/>
    <lineage>
        <taxon>Eukaryota</taxon>
        <taxon>Viridiplantae</taxon>
        <taxon>Chlorophyta</taxon>
        <taxon>core chlorophytes</taxon>
        <taxon>Chlorophyceae</taxon>
        <taxon>CS clade</taxon>
        <taxon>Chlamydomonadales</taxon>
        <taxon>Tetrabaenaceae</taxon>
        <taxon>Tetrabaena</taxon>
    </lineage>
</organism>